<keyword evidence="2" id="KW-1133">Transmembrane helix</keyword>
<dbReference type="InterPro" id="IPR036364">
    <property type="entry name" value="SEA_dom_sf"/>
</dbReference>
<feature type="region of interest" description="Disordered" evidence="1">
    <location>
        <begin position="1"/>
        <end position="20"/>
    </location>
</feature>
<evidence type="ECO:0000313" key="3">
    <source>
        <dbReference type="Proteomes" id="UP001652624"/>
    </source>
</evidence>
<organism evidence="3 4">
    <name type="scientific">Erinaceus europaeus</name>
    <name type="common">Western European hedgehog</name>
    <dbReference type="NCBI Taxonomy" id="9365"/>
    <lineage>
        <taxon>Eukaryota</taxon>
        <taxon>Metazoa</taxon>
        <taxon>Chordata</taxon>
        <taxon>Craniata</taxon>
        <taxon>Vertebrata</taxon>
        <taxon>Euteleostomi</taxon>
        <taxon>Mammalia</taxon>
        <taxon>Eutheria</taxon>
        <taxon>Laurasiatheria</taxon>
        <taxon>Eulipotyphla</taxon>
        <taxon>Erinaceidae</taxon>
        <taxon>Erinaceinae</taxon>
        <taxon>Erinaceus</taxon>
    </lineage>
</organism>
<dbReference type="Proteomes" id="UP001652624">
    <property type="component" value="Chromosome 23"/>
</dbReference>
<name>A0ABM3WN98_ERIEU</name>
<evidence type="ECO:0000256" key="1">
    <source>
        <dbReference type="SAM" id="MobiDB-lite"/>
    </source>
</evidence>
<sequence length="131" mass="13742">MRGSELGPSPPKPTPARPTVWRPPALPTLLAAGLALITLGVLVATLSMRGASVEHEAWVQGVPYAPCLQQETSEYYRTLTPALEALFTGSFRKTELEASCLGCEVLDYRCGGLGGPEGSRGSGGPQGSRES</sequence>
<keyword evidence="2" id="KW-0472">Membrane</keyword>
<dbReference type="GeneID" id="132535579"/>
<protein>
    <submittedName>
        <fullName evidence="4">Transmembrane protease serine 9-like</fullName>
    </submittedName>
</protein>
<dbReference type="RefSeq" id="XP_060038048.1">
    <property type="nucleotide sequence ID" value="XM_060182065.1"/>
</dbReference>
<evidence type="ECO:0000256" key="2">
    <source>
        <dbReference type="SAM" id="Phobius"/>
    </source>
</evidence>
<accession>A0ABM3WN98</accession>
<keyword evidence="3" id="KW-1185">Reference proteome</keyword>
<dbReference type="SUPFAM" id="SSF82671">
    <property type="entry name" value="SEA domain"/>
    <property type="match status" value="1"/>
</dbReference>
<proteinExistence type="predicted"/>
<gene>
    <name evidence="4" type="primary">LOC132535579</name>
</gene>
<keyword evidence="2" id="KW-0812">Transmembrane</keyword>
<evidence type="ECO:0000313" key="4">
    <source>
        <dbReference type="RefSeq" id="XP_060038048.1"/>
    </source>
</evidence>
<feature type="transmembrane region" description="Helical" evidence="2">
    <location>
        <begin position="25"/>
        <end position="46"/>
    </location>
</feature>
<reference evidence="4" key="1">
    <citation type="submission" date="2025-08" db="UniProtKB">
        <authorList>
            <consortium name="RefSeq"/>
        </authorList>
    </citation>
    <scope>IDENTIFICATION</scope>
</reference>